<name>A0A7I7SPS4_9MYCO</name>
<protein>
    <submittedName>
        <fullName evidence="1">Uncharacterized protein</fullName>
    </submittedName>
</protein>
<keyword evidence="2" id="KW-1185">Reference proteome</keyword>
<accession>A0A7I7SPS4</accession>
<evidence type="ECO:0000313" key="1">
    <source>
        <dbReference type="EMBL" id="BBY58982.1"/>
    </source>
</evidence>
<dbReference type="EMBL" id="AP022595">
    <property type="protein sequence ID" value="BBY58982.1"/>
    <property type="molecule type" value="Genomic_DNA"/>
</dbReference>
<proteinExistence type="predicted"/>
<evidence type="ECO:0000313" key="2">
    <source>
        <dbReference type="Proteomes" id="UP000466445"/>
    </source>
</evidence>
<sequence>MLTDPHLDWGIAVTVASVRALHHWLDSAARQRSMGIGRRGGILCATADMVIGECGGVAAGVGFFWHTVAMGRARCGRGPVGRGERAVQRFRTEHPTVLLLLRCFDNRI</sequence>
<organism evidence="1 2">
    <name type="scientific">Mycolicibacterium sarraceniae</name>
    <dbReference type="NCBI Taxonomy" id="1534348"/>
    <lineage>
        <taxon>Bacteria</taxon>
        <taxon>Bacillati</taxon>
        <taxon>Actinomycetota</taxon>
        <taxon>Actinomycetes</taxon>
        <taxon>Mycobacteriales</taxon>
        <taxon>Mycobacteriaceae</taxon>
        <taxon>Mycolicibacterium</taxon>
    </lineage>
</organism>
<gene>
    <name evidence="1" type="ORF">MSAR_21180</name>
</gene>
<dbReference type="Proteomes" id="UP000466445">
    <property type="component" value="Chromosome"/>
</dbReference>
<reference evidence="1 2" key="1">
    <citation type="journal article" date="2019" name="Emerg. Microbes Infect.">
        <title>Comprehensive subspecies identification of 175 nontuberculous mycobacteria species based on 7547 genomic profiles.</title>
        <authorList>
            <person name="Matsumoto Y."/>
            <person name="Kinjo T."/>
            <person name="Motooka D."/>
            <person name="Nabeya D."/>
            <person name="Jung N."/>
            <person name="Uechi K."/>
            <person name="Horii T."/>
            <person name="Iida T."/>
            <person name="Fujita J."/>
            <person name="Nakamura S."/>
        </authorList>
    </citation>
    <scope>NUCLEOTIDE SEQUENCE [LARGE SCALE GENOMIC DNA]</scope>
    <source>
        <strain evidence="1 2">JCM 30395</strain>
    </source>
</reference>
<dbReference type="AlphaFoldDB" id="A0A7I7SPS4"/>
<dbReference type="KEGG" id="msar:MSAR_21180"/>